<sequence>MALEYDGRRRFVSLVVALPPMGAGKHCRSGRNECDMRVHLGARCGFRCARRTLRGFSFHADATHPVRQDPERLVVRAGERGRRRTILAAPRTEMEGETAY</sequence>
<reference evidence="1 2" key="1">
    <citation type="journal article" date="2015" name="Sci. Rep.">
        <title>Chromosome-level genome map provides insights into diverse defense mechanisms in the medicinal fungus Ganoderma sinense.</title>
        <authorList>
            <person name="Zhu Y."/>
            <person name="Xu J."/>
            <person name="Sun C."/>
            <person name="Zhou S."/>
            <person name="Xu H."/>
            <person name="Nelson D.R."/>
            <person name="Qian J."/>
            <person name="Song J."/>
            <person name="Luo H."/>
            <person name="Xiang L."/>
            <person name="Li Y."/>
            <person name="Xu Z."/>
            <person name="Ji A."/>
            <person name="Wang L."/>
            <person name="Lu S."/>
            <person name="Hayward A."/>
            <person name="Sun W."/>
            <person name="Li X."/>
            <person name="Schwartz D.C."/>
            <person name="Wang Y."/>
            <person name="Chen S."/>
        </authorList>
    </citation>
    <scope>NUCLEOTIDE SEQUENCE [LARGE SCALE GENOMIC DNA]</scope>
    <source>
        <strain evidence="1 2">ZZ0214-1</strain>
    </source>
</reference>
<dbReference type="EMBL" id="AYKW01000006">
    <property type="protein sequence ID" value="PIL34149.1"/>
    <property type="molecule type" value="Genomic_DNA"/>
</dbReference>
<organism evidence="1 2">
    <name type="scientific">Ganoderma sinense ZZ0214-1</name>
    <dbReference type="NCBI Taxonomy" id="1077348"/>
    <lineage>
        <taxon>Eukaryota</taxon>
        <taxon>Fungi</taxon>
        <taxon>Dikarya</taxon>
        <taxon>Basidiomycota</taxon>
        <taxon>Agaricomycotina</taxon>
        <taxon>Agaricomycetes</taxon>
        <taxon>Polyporales</taxon>
        <taxon>Polyporaceae</taxon>
        <taxon>Ganoderma</taxon>
    </lineage>
</organism>
<proteinExistence type="predicted"/>
<evidence type="ECO:0000313" key="1">
    <source>
        <dbReference type="EMBL" id="PIL34149.1"/>
    </source>
</evidence>
<evidence type="ECO:0000313" key="2">
    <source>
        <dbReference type="Proteomes" id="UP000230002"/>
    </source>
</evidence>
<accession>A0A2G8SK59</accession>
<gene>
    <name evidence="1" type="ORF">GSI_03860</name>
</gene>
<name>A0A2G8SK59_9APHY</name>
<dbReference type="AlphaFoldDB" id="A0A2G8SK59"/>
<keyword evidence="2" id="KW-1185">Reference proteome</keyword>
<comment type="caution">
    <text evidence="1">The sequence shown here is derived from an EMBL/GenBank/DDBJ whole genome shotgun (WGS) entry which is preliminary data.</text>
</comment>
<protein>
    <submittedName>
        <fullName evidence="1">Uncharacterized protein</fullName>
    </submittedName>
</protein>
<dbReference type="Proteomes" id="UP000230002">
    <property type="component" value="Unassembled WGS sequence"/>
</dbReference>